<feature type="binding site" evidence="3">
    <location>
        <position position="303"/>
    </location>
    <ligand>
        <name>Zn(2+)</name>
        <dbReference type="ChEBI" id="CHEBI:29105"/>
    </ligand>
</feature>
<dbReference type="SUPFAM" id="SSF52540">
    <property type="entry name" value="P-loop containing nucleoside triphosphate hydrolases"/>
    <property type="match status" value="1"/>
</dbReference>
<dbReference type="InterPro" id="IPR030378">
    <property type="entry name" value="G_CP_dom"/>
</dbReference>
<comment type="subcellular location">
    <subcellularLocation>
        <location evidence="3">Cytoplasm</location>
    </subcellularLocation>
</comment>
<dbReference type="InterPro" id="IPR010914">
    <property type="entry name" value="RsgA_GTPase_dom"/>
</dbReference>
<evidence type="ECO:0000259" key="5">
    <source>
        <dbReference type="PROSITE" id="PS50936"/>
    </source>
</evidence>
<dbReference type="HAMAP" id="MF_01820">
    <property type="entry name" value="GTPase_RsgA"/>
    <property type="match status" value="1"/>
</dbReference>
<keyword evidence="3" id="KW-0862">Zinc</keyword>
<dbReference type="GO" id="GO:0005737">
    <property type="term" value="C:cytoplasm"/>
    <property type="evidence" value="ECO:0007669"/>
    <property type="project" value="UniProtKB-SubCell"/>
</dbReference>
<feature type="domain" description="CP-type G" evidence="6">
    <location>
        <begin position="109"/>
        <end position="267"/>
    </location>
</feature>
<comment type="similarity">
    <text evidence="3">Belongs to the TRAFAC class YlqF/YawG GTPase family. RsgA subfamily.</text>
</comment>
<keyword evidence="2 3" id="KW-0342">GTP-binding</keyword>
<evidence type="ECO:0000256" key="4">
    <source>
        <dbReference type="SAM" id="MobiDB-lite"/>
    </source>
</evidence>
<feature type="binding site" evidence="3">
    <location>
        <position position="295"/>
    </location>
    <ligand>
        <name>Zn(2+)</name>
        <dbReference type="ChEBI" id="CHEBI:29105"/>
    </ligand>
</feature>
<keyword evidence="3" id="KW-0699">rRNA-binding</keyword>
<evidence type="ECO:0000256" key="2">
    <source>
        <dbReference type="ARBA" id="ARBA00023134"/>
    </source>
</evidence>
<reference evidence="7 8" key="1">
    <citation type="journal article" date="2009" name="Stand. Genomic Sci.">
        <title>Complete genome sequence of Kytococcus sedentarius type strain (541).</title>
        <authorList>
            <person name="Sims D."/>
            <person name="Brettin T."/>
            <person name="Detter J.C."/>
            <person name="Han C."/>
            <person name="Lapidus A."/>
            <person name="Copeland A."/>
            <person name="Glavina Del Rio T."/>
            <person name="Nolan M."/>
            <person name="Chen F."/>
            <person name="Lucas S."/>
            <person name="Tice H."/>
            <person name="Cheng J.F."/>
            <person name="Bruce D."/>
            <person name="Goodwin L."/>
            <person name="Pitluck S."/>
            <person name="Ovchinnikova G."/>
            <person name="Pati A."/>
            <person name="Ivanova N."/>
            <person name="Mavrommatis K."/>
            <person name="Chen A."/>
            <person name="Palaniappan K."/>
            <person name="D'haeseleer P."/>
            <person name="Chain P."/>
            <person name="Bristow J."/>
            <person name="Eisen J.A."/>
            <person name="Markowitz V."/>
            <person name="Hugenholtz P."/>
            <person name="Schneider S."/>
            <person name="Goker M."/>
            <person name="Pukall R."/>
            <person name="Kyrpides N.C."/>
            <person name="Klenk H.P."/>
        </authorList>
    </citation>
    <scope>NUCLEOTIDE SEQUENCE [LARGE SCALE GENOMIC DNA]</scope>
    <source>
        <strain evidence="8">ATCC 14392 / DSM 20547 / JCM 11482 / CCUG 33030 / NBRC 15357 / NCTC 11040 / CCM 314 / 541</strain>
    </source>
</reference>
<keyword evidence="3" id="KW-0690">Ribosome biogenesis</keyword>
<feature type="binding site" evidence="3">
    <location>
        <position position="297"/>
    </location>
    <ligand>
        <name>Zn(2+)</name>
        <dbReference type="ChEBI" id="CHEBI:29105"/>
    </ligand>
</feature>
<gene>
    <name evidence="3" type="primary">rsgA</name>
    <name evidence="7" type="ordered locus">Ksed_18990</name>
</gene>
<dbReference type="Pfam" id="PF03193">
    <property type="entry name" value="RsgA_GTPase"/>
    <property type="match status" value="1"/>
</dbReference>
<organism evidence="7 8">
    <name type="scientific">Kytococcus sedentarius (strain ATCC 14392 / DSM 20547 / JCM 11482 / CCUG 33030 / NBRC 15357 / NCTC 11040 / CCM 314 / 541)</name>
    <name type="common">Micrococcus sedentarius</name>
    <dbReference type="NCBI Taxonomy" id="478801"/>
    <lineage>
        <taxon>Bacteria</taxon>
        <taxon>Bacillati</taxon>
        <taxon>Actinomycetota</taxon>
        <taxon>Actinomycetes</taxon>
        <taxon>Micrococcales</taxon>
        <taxon>Kytococcaceae</taxon>
        <taxon>Kytococcus</taxon>
    </lineage>
</organism>
<keyword evidence="8" id="KW-1185">Reference proteome</keyword>
<evidence type="ECO:0000313" key="7">
    <source>
        <dbReference type="EMBL" id="ACV06900.1"/>
    </source>
</evidence>
<dbReference type="GO" id="GO:0005525">
    <property type="term" value="F:GTP binding"/>
    <property type="evidence" value="ECO:0007669"/>
    <property type="project" value="UniProtKB-UniRule"/>
</dbReference>
<evidence type="ECO:0000256" key="1">
    <source>
        <dbReference type="ARBA" id="ARBA00022741"/>
    </source>
</evidence>
<keyword evidence="3" id="KW-0694">RNA-binding</keyword>
<comment type="subunit">
    <text evidence="3">Monomer. Associates with 30S ribosomal subunit, binds 16S rRNA.</text>
</comment>
<feature type="binding site" evidence="3">
    <location>
        <begin position="209"/>
        <end position="217"/>
    </location>
    <ligand>
        <name>GTP</name>
        <dbReference type="ChEBI" id="CHEBI:37565"/>
    </ligand>
</feature>
<feature type="domain" description="EngC GTPase" evidence="5">
    <location>
        <begin position="118"/>
        <end position="265"/>
    </location>
</feature>
<dbReference type="NCBIfam" id="TIGR00157">
    <property type="entry name" value="ribosome small subunit-dependent GTPase A"/>
    <property type="match status" value="1"/>
</dbReference>
<comment type="function">
    <text evidence="3">One of several proteins that assist in the late maturation steps of the functional core of the 30S ribosomal subunit. Helps release RbfA from mature subunits. May play a role in the assembly of ribosomal proteins into the subunit. Circularly permuted GTPase that catalyzes slow GTP hydrolysis, GTPase activity is stimulated by the 30S ribosomal subunit.</text>
</comment>
<feature type="binding site" evidence="3">
    <location>
        <position position="291"/>
    </location>
    <ligand>
        <name>Zn(2+)</name>
        <dbReference type="ChEBI" id="CHEBI:29105"/>
    </ligand>
</feature>
<comment type="cofactor">
    <cofactor evidence="3">
        <name>Zn(2+)</name>
        <dbReference type="ChEBI" id="CHEBI:29105"/>
    </cofactor>
    <text evidence="3">Binds 1 zinc ion per subunit.</text>
</comment>
<name>C7NJW8_KYTSD</name>
<keyword evidence="3" id="KW-0479">Metal-binding</keyword>
<dbReference type="GO" id="GO:0046872">
    <property type="term" value="F:metal ion binding"/>
    <property type="evidence" value="ECO:0007669"/>
    <property type="project" value="UniProtKB-KW"/>
</dbReference>
<dbReference type="GO" id="GO:0003924">
    <property type="term" value="F:GTPase activity"/>
    <property type="evidence" value="ECO:0007669"/>
    <property type="project" value="UniProtKB-UniRule"/>
</dbReference>
<feature type="region of interest" description="Disordered" evidence="4">
    <location>
        <begin position="1"/>
        <end position="37"/>
    </location>
</feature>
<dbReference type="CDD" id="cd01854">
    <property type="entry name" value="YjeQ_EngC"/>
    <property type="match status" value="1"/>
</dbReference>
<dbReference type="InterPro" id="IPR027417">
    <property type="entry name" value="P-loop_NTPase"/>
</dbReference>
<dbReference type="Proteomes" id="UP000006666">
    <property type="component" value="Chromosome"/>
</dbReference>
<protein>
    <recommendedName>
        <fullName evidence="3">Small ribosomal subunit biogenesis GTPase RsgA</fullName>
        <ecNumber evidence="3">3.6.1.-</ecNumber>
    </recommendedName>
</protein>
<evidence type="ECO:0000256" key="3">
    <source>
        <dbReference type="HAMAP-Rule" id="MF_01820"/>
    </source>
</evidence>
<sequence>MARNLATYSEADVKMRPNKRGSRPRTKQRPAHSDAATGQVLAVDRGRFDVLVDEVRVRAMKARELGRKGIVVGDQVSLVGDVSGDPDALARIVRREARETLLRRTADDTDPVERVLVANVSRMLIVTAAADPEPRPRLIDRCLVAAWEAGIEPVLVITKADLADPAELLAQYAALDVPTVVVARAGEDPHVGLAAVHELVADRWTVLVGHSGVGKSTLVNELVPGAGRAVGGVNDTTGRGRHTSTSAVALELPDGGWVVDTPGIRSFGLAHVDPEALVGLFPDLAPGTEECPRGCPHEGVDDCGLDGWVAAGNAGPGGAQRLDSLRRLLRARGGEDPGS</sequence>
<dbReference type="Gene3D" id="3.40.50.300">
    <property type="entry name" value="P-loop containing nucleotide triphosphate hydrolases"/>
    <property type="match status" value="1"/>
</dbReference>
<evidence type="ECO:0000313" key="8">
    <source>
        <dbReference type="Proteomes" id="UP000006666"/>
    </source>
</evidence>
<keyword evidence="3" id="KW-0378">Hydrolase</keyword>
<accession>C7NJW8</accession>
<dbReference type="EMBL" id="CP001686">
    <property type="protein sequence ID" value="ACV06900.1"/>
    <property type="molecule type" value="Genomic_DNA"/>
</dbReference>
<dbReference type="GO" id="GO:0019843">
    <property type="term" value="F:rRNA binding"/>
    <property type="evidence" value="ECO:0007669"/>
    <property type="project" value="UniProtKB-KW"/>
</dbReference>
<dbReference type="KEGG" id="kse:Ksed_18990"/>
<dbReference type="PROSITE" id="PS51721">
    <property type="entry name" value="G_CP"/>
    <property type="match status" value="1"/>
</dbReference>
<feature type="compositionally biased region" description="Basic residues" evidence="4">
    <location>
        <begin position="16"/>
        <end position="30"/>
    </location>
</feature>
<dbReference type="PANTHER" id="PTHR32120">
    <property type="entry name" value="SMALL RIBOSOMAL SUBUNIT BIOGENESIS GTPASE RSGA"/>
    <property type="match status" value="1"/>
</dbReference>
<dbReference type="STRING" id="478801.Ksed_18990"/>
<dbReference type="GO" id="GO:0042274">
    <property type="term" value="P:ribosomal small subunit biogenesis"/>
    <property type="evidence" value="ECO:0007669"/>
    <property type="project" value="UniProtKB-UniRule"/>
</dbReference>
<dbReference type="eggNOG" id="COG1162">
    <property type="taxonomic scope" value="Bacteria"/>
</dbReference>
<dbReference type="AlphaFoldDB" id="C7NJW8"/>
<dbReference type="EC" id="3.6.1.-" evidence="3"/>
<proteinExistence type="inferred from homology"/>
<dbReference type="HOGENOM" id="CLU_033617_1_0_11"/>
<dbReference type="RefSeq" id="WP_015779840.1">
    <property type="nucleotide sequence ID" value="NC_013169.1"/>
</dbReference>
<feature type="binding site" evidence="3">
    <location>
        <begin position="158"/>
        <end position="161"/>
    </location>
    <ligand>
        <name>GTP</name>
        <dbReference type="ChEBI" id="CHEBI:37565"/>
    </ligand>
</feature>
<dbReference type="PANTHER" id="PTHR32120:SF11">
    <property type="entry name" value="SMALL RIBOSOMAL SUBUNIT BIOGENESIS GTPASE RSGA 1, MITOCHONDRIAL-RELATED"/>
    <property type="match status" value="1"/>
</dbReference>
<dbReference type="PROSITE" id="PS50936">
    <property type="entry name" value="ENGC_GTPASE"/>
    <property type="match status" value="1"/>
</dbReference>
<dbReference type="InterPro" id="IPR004881">
    <property type="entry name" value="Ribosome_biogen_GTPase_RsgA"/>
</dbReference>
<keyword evidence="3" id="KW-0963">Cytoplasm</keyword>
<evidence type="ECO:0000259" key="6">
    <source>
        <dbReference type="PROSITE" id="PS51721"/>
    </source>
</evidence>
<keyword evidence="1 3" id="KW-0547">Nucleotide-binding</keyword>